<reference evidence="4" key="1">
    <citation type="submission" date="2021-01" db="EMBL/GenBank/DDBJ databases">
        <authorList>
            <person name="Li R."/>
            <person name="Bekaert M."/>
        </authorList>
    </citation>
    <scope>NUCLEOTIDE SEQUENCE</scope>
    <source>
        <strain evidence="4">Farmed</strain>
    </source>
</reference>
<dbReference type="InterPro" id="IPR013162">
    <property type="entry name" value="CD80_C2-set"/>
</dbReference>
<keyword evidence="5" id="KW-1185">Reference proteome</keyword>
<keyword evidence="2" id="KW-0812">Transmembrane</keyword>
<keyword evidence="2" id="KW-1133">Transmembrane helix</keyword>
<protein>
    <recommendedName>
        <fullName evidence="3">Ig-like domain-containing protein</fullName>
    </recommendedName>
</protein>
<dbReference type="EMBL" id="CAHIKZ030000479">
    <property type="protein sequence ID" value="CAE1176312.1"/>
    <property type="molecule type" value="Genomic_DNA"/>
</dbReference>
<dbReference type="PROSITE" id="PS50835">
    <property type="entry name" value="IG_LIKE"/>
    <property type="match status" value="1"/>
</dbReference>
<dbReference type="InterPro" id="IPR013783">
    <property type="entry name" value="Ig-like_fold"/>
</dbReference>
<evidence type="ECO:0000256" key="1">
    <source>
        <dbReference type="ARBA" id="ARBA00023157"/>
    </source>
</evidence>
<accession>A0A812BB04</accession>
<evidence type="ECO:0000256" key="2">
    <source>
        <dbReference type="SAM" id="Phobius"/>
    </source>
</evidence>
<dbReference type="Pfam" id="PF08205">
    <property type="entry name" value="C2-set_2"/>
    <property type="match status" value="1"/>
</dbReference>
<comment type="caution">
    <text evidence="4">The sequence shown here is derived from an EMBL/GenBank/DDBJ whole genome shotgun (WGS) entry which is preliminary data.</text>
</comment>
<feature type="transmembrane region" description="Helical" evidence="2">
    <location>
        <begin position="312"/>
        <end position="334"/>
    </location>
</feature>
<dbReference type="Gene3D" id="2.60.40.10">
    <property type="entry name" value="Immunoglobulins"/>
    <property type="match status" value="1"/>
</dbReference>
<gene>
    <name evidence="4" type="ORF">SPHA_14104</name>
</gene>
<dbReference type="Proteomes" id="UP000597762">
    <property type="component" value="Unassembled WGS sequence"/>
</dbReference>
<keyword evidence="2" id="KW-0472">Membrane</keyword>
<dbReference type="AlphaFoldDB" id="A0A812BB04"/>
<sequence length="357" mass="39877">MFTHPVSSVSYNDICTKYIFSEKIKFFQSKMKLSLKLLTSLLTVASLSHGSASTLEIRPLNGTAFAEIDSVACQTIEEFVQTNLLVGSYSKLLHPQNSSQVPVLDQDFSLVCDIGPLDMIHVKWFNEQGKITAHFIHCQAIHKESTNSKYAPPVPGRNITCNSKERTSTLTISPVQMSLDGTTVGCFDQGDGDFYLYTFTVHVPVETVEIESFNDTDLIEGTEKSFVCLVGKSKPSPQIEWVINKESGSSRNVTSNAQIFHEASGKFFKSKSVLKLTLHPSFKTLLCKATVANLPWVESANMELDVKFDVKVYIITGCLLLVVVLAIFAGFLYCRCKRKKQDELEENQGYHMIRKNT</sequence>
<evidence type="ECO:0000313" key="4">
    <source>
        <dbReference type="EMBL" id="CAE1176312.1"/>
    </source>
</evidence>
<name>A0A812BB04_ACAPH</name>
<keyword evidence="1" id="KW-1015">Disulfide bond</keyword>
<feature type="domain" description="Ig-like" evidence="3">
    <location>
        <begin position="204"/>
        <end position="303"/>
    </location>
</feature>
<dbReference type="InterPro" id="IPR007110">
    <property type="entry name" value="Ig-like_dom"/>
</dbReference>
<evidence type="ECO:0000259" key="3">
    <source>
        <dbReference type="PROSITE" id="PS50835"/>
    </source>
</evidence>
<organism evidence="4 5">
    <name type="scientific">Acanthosepion pharaonis</name>
    <name type="common">Pharaoh cuttlefish</name>
    <name type="synonym">Sepia pharaonis</name>
    <dbReference type="NCBI Taxonomy" id="158019"/>
    <lineage>
        <taxon>Eukaryota</taxon>
        <taxon>Metazoa</taxon>
        <taxon>Spiralia</taxon>
        <taxon>Lophotrochozoa</taxon>
        <taxon>Mollusca</taxon>
        <taxon>Cephalopoda</taxon>
        <taxon>Coleoidea</taxon>
        <taxon>Decapodiformes</taxon>
        <taxon>Sepiida</taxon>
        <taxon>Sepiina</taxon>
        <taxon>Sepiidae</taxon>
        <taxon>Acanthosepion</taxon>
    </lineage>
</organism>
<evidence type="ECO:0000313" key="5">
    <source>
        <dbReference type="Proteomes" id="UP000597762"/>
    </source>
</evidence>
<proteinExistence type="predicted"/>